<dbReference type="PANTHER" id="PTHR11712:SF336">
    <property type="entry name" value="3-OXOACYL-[ACYL-CARRIER-PROTEIN] SYNTHASE, MITOCHONDRIAL"/>
    <property type="match status" value="1"/>
</dbReference>
<dbReference type="GO" id="GO:0004315">
    <property type="term" value="F:3-oxoacyl-[acyl-carrier-protein] synthase activity"/>
    <property type="evidence" value="ECO:0007669"/>
    <property type="project" value="TreeGrafter"/>
</dbReference>
<dbReference type="PROSITE" id="PS52004">
    <property type="entry name" value="KS3_2"/>
    <property type="match status" value="1"/>
</dbReference>
<reference evidence="3" key="1">
    <citation type="submission" date="2018-05" db="EMBL/GenBank/DDBJ databases">
        <authorList>
            <person name="Lanie J.A."/>
            <person name="Ng W.-L."/>
            <person name="Kazmierczak K.M."/>
            <person name="Andrzejewski T.M."/>
            <person name="Davidsen T.M."/>
            <person name="Wayne K.J."/>
            <person name="Tettelin H."/>
            <person name="Glass J.I."/>
            <person name="Rusch D."/>
            <person name="Podicherti R."/>
            <person name="Tsui H.-C.T."/>
            <person name="Winkler M.E."/>
        </authorList>
    </citation>
    <scope>NUCLEOTIDE SEQUENCE</scope>
</reference>
<keyword evidence="1" id="KW-0808">Transferase</keyword>
<feature type="domain" description="Ketosynthase family 3 (KS3)" evidence="2">
    <location>
        <begin position="1"/>
        <end position="136"/>
    </location>
</feature>
<protein>
    <recommendedName>
        <fullName evidence="2">Ketosynthase family 3 (KS3) domain-containing protein</fullName>
    </recommendedName>
</protein>
<evidence type="ECO:0000313" key="3">
    <source>
        <dbReference type="EMBL" id="SVC31498.1"/>
    </source>
</evidence>
<dbReference type="InterPro" id="IPR000794">
    <property type="entry name" value="Beta-ketoacyl_synthase"/>
</dbReference>
<dbReference type="Pfam" id="PF02801">
    <property type="entry name" value="Ketoacyl-synt_C"/>
    <property type="match status" value="1"/>
</dbReference>
<evidence type="ECO:0000259" key="2">
    <source>
        <dbReference type="PROSITE" id="PS52004"/>
    </source>
</evidence>
<dbReference type="InterPro" id="IPR020841">
    <property type="entry name" value="PKS_Beta-ketoAc_synthase_dom"/>
</dbReference>
<name>A0A382L3E5_9ZZZZ</name>
<gene>
    <name evidence="3" type="ORF">METZ01_LOCUS284352</name>
</gene>
<dbReference type="GO" id="GO:0006633">
    <property type="term" value="P:fatty acid biosynthetic process"/>
    <property type="evidence" value="ECO:0007669"/>
    <property type="project" value="TreeGrafter"/>
</dbReference>
<feature type="non-terminal residue" evidence="3">
    <location>
        <position position="1"/>
    </location>
</feature>
<dbReference type="EMBL" id="UINC01084656">
    <property type="protein sequence ID" value="SVC31498.1"/>
    <property type="molecule type" value="Genomic_DNA"/>
</dbReference>
<dbReference type="SUPFAM" id="SSF53901">
    <property type="entry name" value="Thiolase-like"/>
    <property type="match status" value="1"/>
</dbReference>
<accession>A0A382L3E5</accession>
<dbReference type="Gene3D" id="3.40.47.10">
    <property type="match status" value="1"/>
</dbReference>
<dbReference type="AlphaFoldDB" id="A0A382L3E5"/>
<sequence>DGIGARLCMAAVLNDAKLKAEDVDYINAHGTSTQLGDISETRAIRDLFGNHADRLAVSSTKSTTGHLLGAAGAVEAIFSVLSLRDQVAPPTINLDIPDPDCDLDYVPNEAREMTIRAVLTNSFGFGGTNGSLIFKTFDS</sequence>
<organism evidence="3">
    <name type="scientific">marine metagenome</name>
    <dbReference type="NCBI Taxonomy" id="408172"/>
    <lineage>
        <taxon>unclassified sequences</taxon>
        <taxon>metagenomes</taxon>
        <taxon>ecological metagenomes</taxon>
    </lineage>
</organism>
<proteinExistence type="predicted"/>
<dbReference type="InterPro" id="IPR016039">
    <property type="entry name" value="Thiolase-like"/>
</dbReference>
<dbReference type="GO" id="GO:0005829">
    <property type="term" value="C:cytosol"/>
    <property type="evidence" value="ECO:0007669"/>
    <property type="project" value="TreeGrafter"/>
</dbReference>
<dbReference type="PANTHER" id="PTHR11712">
    <property type="entry name" value="POLYKETIDE SYNTHASE-RELATED"/>
    <property type="match status" value="1"/>
</dbReference>
<evidence type="ECO:0000256" key="1">
    <source>
        <dbReference type="ARBA" id="ARBA00022679"/>
    </source>
</evidence>
<dbReference type="InterPro" id="IPR014031">
    <property type="entry name" value="Ketoacyl_synth_C"/>
</dbReference>